<protein>
    <submittedName>
        <fullName evidence="1">Uncharacterized protein</fullName>
    </submittedName>
</protein>
<dbReference type="KEGG" id="dme:Dmel_CG46270"/>
<reference evidence="1 3" key="2">
    <citation type="journal article" date="2002" name="Genome Biol.">
        <title>Finishing a whole-genome shotgun: release 3 of the Drosophila melanogaster euchromatic genome sequence.</title>
        <authorList>
            <person name="Celniker S.E."/>
            <person name="Wheeler D.A."/>
            <person name="Kronmiller B."/>
            <person name="Carlson J.W."/>
            <person name="Halpern A."/>
            <person name="Patel S."/>
            <person name="Adams M."/>
            <person name="Champe M."/>
            <person name="Dugan S.P."/>
            <person name="Frise E."/>
            <person name="Hodgson A."/>
            <person name="George R.A."/>
            <person name="Hoskins R.A."/>
            <person name="Laverty T."/>
            <person name="Muzny D.M."/>
            <person name="Nelson C.R."/>
            <person name="Pacleb J.M."/>
            <person name="Park S."/>
            <person name="Pfeiffer B.D."/>
            <person name="Richards S."/>
            <person name="Sodergren E.J."/>
            <person name="Svirskas R."/>
            <person name="Tabor P.E."/>
            <person name="Wan K."/>
            <person name="Stapleton M."/>
            <person name="Sutton G.G."/>
            <person name="Venter C."/>
            <person name="Weinstock G."/>
            <person name="Scherer S.E."/>
            <person name="Myers E.W."/>
            <person name="Gibbs R.A."/>
            <person name="Rubin G.M."/>
        </authorList>
    </citation>
    <scope>NUCLEOTIDE SEQUENCE [LARGE SCALE GENOMIC DNA]</scope>
    <source>
        <strain evidence="3">Berkeley</strain>
    </source>
</reference>
<accession>A0A126GUS8</accession>
<sequence length="16" mass="1980">MLCEPLITRFHEYISQ</sequence>
<dbReference type="FlyBase" id="FBgn0278600">
    <property type="gene designation" value="CG46270"/>
</dbReference>
<dbReference type="AGR" id="FB:FBgn0278600"/>
<reference evidence="1 3" key="1">
    <citation type="journal article" date="2000" name="Science">
        <title>The genome sequence of Drosophila melanogaster.</title>
        <authorList>
            <person name="Adams M.D."/>
            <person name="Celniker S.E."/>
            <person name="Holt R.A."/>
            <person name="Evans C.A."/>
            <person name="Gocayne J.D."/>
            <person name="Amanatides P.G."/>
            <person name="Scherer S.E."/>
            <person name="Li P.W."/>
            <person name="Hoskins R.A."/>
            <person name="Galle R.F."/>
            <person name="George R.A."/>
            <person name="Lewis S.E."/>
            <person name="Richards S."/>
            <person name="Ashburner M."/>
            <person name="Henderson S.N."/>
            <person name="Sutton G.G."/>
            <person name="Wortman J.R."/>
            <person name="Yandell M.D."/>
            <person name="Zhang Q."/>
            <person name="Chen L.X."/>
            <person name="Brandon R.C."/>
            <person name="Rogers Y.H."/>
            <person name="Blazej R.G."/>
            <person name="Champe M."/>
            <person name="Pfeiffer B.D."/>
            <person name="Wan K.H."/>
            <person name="Doyle C."/>
            <person name="Baxter E.G."/>
            <person name="Helt G."/>
            <person name="Nelson C.R."/>
            <person name="Gabor G.L."/>
            <person name="Abril J.F."/>
            <person name="Agbayani A."/>
            <person name="An H.J."/>
            <person name="Andrews-Pfannkoch C."/>
            <person name="Baldwin D."/>
            <person name="Ballew R.M."/>
            <person name="Basu A."/>
            <person name="Baxendale J."/>
            <person name="Bayraktaroglu L."/>
            <person name="Beasley E.M."/>
            <person name="Beeson K.Y."/>
            <person name="Benos P.V."/>
            <person name="Berman B.P."/>
            <person name="Bhandari D."/>
            <person name="Bolshakov S."/>
            <person name="Borkova D."/>
            <person name="Botchan M.R."/>
            <person name="Bouck J."/>
            <person name="Brokstein P."/>
            <person name="Brottier P."/>
            <person name="Burtis K.C."/>
            <person name="Busam D.A."/>
            <person name="Butler H."/>
            <person name="Cadieu E."/>
            <person name="Center A."/>
            <person name="Chandra I."/>
            <person name="Cherry J.M."/>
            <person name="Cawley S."/>
            <person name="Dahlke C."/>
            <person name="Davenport L.B."/>
            <person name="Davies P."/>
            <person name="de Pablos B."/>
            <person name="Delcher A."/>
            <person name="Deng Z."/>
            <person name="Mays A.D."/>
            <person name="Dew I."/>
            <person name="Dietz S.M."/>
            <person name="Dodson K."/>
            <person name="Doup L.E."/>
            <person name="Downes M."/>
            <person name="Dugan-Rocha S."/>
            <person name="Dunkov B.C."/>
            <person name="Dunn P."/>
            <person name="Durbin K.J."/>
            <person name="Evangelista C.C."/>
            <person name="Ferraz C."/>
            <person name="Ferriera S."/>
            <person name="Fleischmann W."/>
            <person name="Fosler C."/>
            <person name="Gabrielian A.E."/>
            <person name="Garg N.S."/>
            <person name="Gelbart W.M."/>
            <person name="Glasser K."/>
            <person name="Glodek A."/>
            <person name="Gong F."/>
            <person name="Gorrell J.H."/>
            <person name="Gu Z."/>
            <person name="Guan P."/>
            <person name="Harris M."/>
            <person name="Harris N.L."/>
            <person name="Harvey D."/>
            <person name="Heiman T.J."/>
            <person name="Hernandez J.R."/>
            <person name="Houck J."/>
            <person name="Hostin D."/>
            <person name="Houston K.A."/>
            <person name="Howland T.J."/>
            <person name="Wei M.H."/>
            <person name="Ibegwam C."/>
            <person name="Jalali M."/>
            <person name="Kalush F."/>
            <person name="Karpen G.H."/>
            <person name="Ke Z."/>
            <person name="Kennison J.A."/>
            <person name="Ketchum K.A."/>
            <person name="Kimmel B.E."/>
            <person name="Kodira C.D."/>
            <person name="Kraft C."/>
            <person name="Kravitz S."/>
            <person name="Kulp D."/>
            <person name="Lai Z."/>
            <person name="Lasko P."/>
            <person name="Lei Y."/>
            <person name="Levitsky A.A."/>
            <person name="Li J."/>
            <person name="Li Z."/>
            <person name="Liang Y."/>
            <person name="Lin X."/>
            <person name="Liu X."/>
            <person name="Mattei B."/>
            <person name="McIntosh T.C."/>
            <person name="McLeod M.P."/>
            <person name="McPherson D."/>
            <person name="Merkulov G."/>
            <person name="Milshina N.V."/>
            <person name="Mobarry C."/>
            <person name="Morris J."/>
            <person name="Moshrefi A."/>
            <person name="Mount S.M."/>
            <person name="Moy M."/>
            <person name="Murphy B."/>
            <person name="Murphy L."/>
            <person name="Muzny D.M."/>
            <person name="Nelson D.L."/>
            <person name="Nelson D.R."/>
            <person name="Nelson K.A."/>
            <person name="Nixon K."/>
            <person name="Nusskern D.R."/>
            <person name="Pacleb J.M."/>
            <person name="Palazzolo M."/>
            <person name="Pittman G.S."/>
            <person name="Pan S."/>
            <person name="Pollard J."/>
            <person name="Puri V."/>
            <person name="Reese M.G."/>
            <person name="Reinert K."/>
            <person name="Remington K."/>
            <person name="Saunders R.D."/>
            <person name="Scheeler F."/>
            <person name="Shen H."/>
            <person name="Shue B.C."/>
            <person name="Siden-Kiamos I."/>
            <person name="Simpson M."/>
            <person name="Skupski M.P."/>
            <person name="Smith T."/>
            <person name="Spier E."/>
            <person name="Spradling A.C."/>
            <person name="Stapleton M."/>
            <person name="Strong R."/>
            <person name="Sun E."/>
            <person name="Svirskas R."/>
            <person name="Tector C."/>
            <person name="Turner R."/>
            <person name="Venter E."/>
            <person name="Wang A.H."/>
            <person name="Wang X."/>
            <person name="Wang Z.Y."/>
            <person name="Wassarman D.A."/>
            <person name="Weinstock G.M."/>
            <person name="Weissenbach J."/>
            <person name="Williams S.M."/>
            <person name="WoodageT"/>
            <person name="Worley K.C."/>
            <person name="Wu D."/>
            <person name="Yang S."/>
            <person name="Yao Q.A."/>
            <person name="Ye J."/>
            <person name="Yeh R.F."/>
            <person name="Zaveri J.S."/>
            <person name="Zhan M."/>
            <person name="Zhang G."/>
            <person name="Zhao Q."/>
            <person name="Zheng L."/>
            <person name="Zheng X.H."/>
            <person name="Zhong F.N."/>
            <person name="Zhong W."/>
            <person name="Zhou X."/>
            <person name="Zhu S."/>
            <person name="Zhu X."/>
            <person name="Smith H.O."/>
            <person name="Gibbs R.A."/>
            <person name="Myers E.W."/>
            <person name="Rubin G.M."/>
            <person name="Venter J.C."/>
        </authorList>
    </citation>
    <scope>NUCLEOTIDE SEQUENCE [LARGE SCALE GENOMIC DNA]</scope>
    <source>
        <strain evidence="3">Berkeley</strain>
    </source>
</reference>
<dbReference type="RefSeq" id="NP_001303504.1">
    <property type="nucleotide sequence ID" value="NM_001316575.1"/>
</dbReference>
<gene>
    <name evidence="1" type="primary">Dmel\CG46270</name>
    <name evidence="1 2" type="ORF">CG46270</name>
    <name evidence="1" type="ORF">Dmel_CG46270</name>
</gene>
<evidence type="ECO:0000313" key="2">
    <source>
        <dbReference type="FlyBase" id="FBgn0278600"/>
    </source>
</evidence>
<dbReference type="VEuPathDB" id="VectorBase:FBgn0278600"/>
<keyword evidence="3" id="KW-1185">Reference proteome</keyword>
<dbReference type="AlphaFoldDB" id="A0A126GUS8"/>
<name>A0A126GUS8_DROME</name>
<dbReference type="InParanoid" id="A0A126GUS8"/>
<reference evidence="1 3" key="10">
    <citation type="journal article" date="2015" name="G3 (Bethesda)">
        <title>Gene Model Annotations for Drosophila melanogaster: The Rule-Benders.</title>
        <authorList>
            <consortium name="FlyBase Consortium"/>
            <person name="Crosby M.A."/>
            <person name="Gramates L.S."/>
            <person name="Dos Santos G."/>
            <person name="Matthews B.B."/>
            <person name="St Pierre S.E."/>
            <person name="Zhou P."/>
            <person name="Schroeder A.J."/>
            <person name="Falls K."/>
            <person name="Emmert D.B."/>
            <person name="Russo S.M."/>
            <person name="Gelbart W.M."/>
            <person name="null"/>
        </authorList>
    </citation>
    <scope>NUCLEOTIDE SEQUENCE [LARGE SCALE GENOMIC DNA]</scope>
    <source>
        <strain evidence="3">Berkeley</strain>
    </source>
</reference>
<reference evidence="1 3" key="4">
    <citation type="journal article" date="2002" name="Genome Biol.">
        <title>The transposable elements of the Drosophila melanogaster euchromatin: a genomics perspective.</title>
        <authorList>
            <person name="Kaminker J.S."/>
            <person name="Bergman C.M."/>
            <person name="Kronmiller B."/>
            <person name="Carlson J."/>
            <person name="Svirskas R."/>
            <person name="Patel S."/>
            <person name="Frise E."/>
            <person name="Wheeler D.A."/>
            <person name="Lewis S.E."/>
            <person name="Rubin G.M."/>
            <person name="Ashburner M."/>
            <person name="Celniker S.E."/>
        </authorList>
    </citation>
    <scope>NUCLEOTIDE SEQUENCE [LARGE SCALE GENOMIC DNA]</scope>
    <source>
        <strain evidence="3">Berkeley</strain>
    </source>
</reference>
<dbReference type="EMBL" id="AE014297">
    <property type="protein sequence ID" value="ALI30556.1"/>
    <property type="molecule type" value="Genomic_DNA"/>
</dbReference>
<reference evidence="1 3" key="5">
    <citation type="journal article" date="2002" name="Genome Biol.">
        <title>Heterochromatic sequences in a Drosophila whole-genome shotgun assembly.</title>
        <authorList>
            <person name="Hoskins R.A."/>
            <person name="Smith C.D."/>
            <person name="Carlson J.W."/>
            <person name="Carvalho A.B."/>
            <person name="Halpern A."/>
            <person name="Kaminker J.S."/>
            <person name="Kennedy C."/>
            <person name="Mungall C.J."/>
            <person name="Sullivan B.A."/>
            <person name="Sutton G.G."/>
            <person name="Yasuhara J.C."/>
            <person name="Wakimoto B.T."/>
            <person name="Myers E.W."/>
            <person name="Celniker S.E."/>
            <person name="Rubin G.M."/>
            <person name="Karpen G.H."/>
        </authorList>
    </citation>
    <scope>NUCLEOTIDE SEQUENCE [LARGE SCALE GENOMIC DNA]</scope>
    <source>
        <strain evidence="3">Berkeley</strain>
    </source>
</reference>
<proteinExistence type="predicted"/>
<evidence type="ECO:0000313" key="1">
    <source>
        <dbReference type="EMBL" id="ALI30556.1"/>
    </source>
</evidence>
<dbReference type="Bgee" id="FBgn0278600">
    <property type="expression patterns" value="Expressed in tagma and 2 other cell types or tissues"/>
</dbReference>
<dbReference type="BioGRID-ORCS" id="26067073">
    <property type="hits" value="0 hits in 1 CRISPR screen"/>
</dbReference>
<reference evidence="1 3" key="7">
    <citation type="journal article" date="2007" name="Science">
        <title>The Release 5.1 annotation of Drosophila melanogaster heterochromatin.</title>
        <authorList>
            <person name="Smith C.D."/>
            <person name="Shu S."/>
            <person name="Mungall C.J."/>
            <person name="Karpen G.H."/>
        </authorList>
    </citation>
    <scope>NUCLEOTIDE SEQUENCE [LARGE SCALE GENOMIC DNA]</scope>
    <source>
        <strain evidence="3">Berkeley</strain>
    </source>
</reference>
<reference evidence="1 3" key="9">
    <citation type="journal article" date="2015" name="G3 (Bethesda)">
        <title>Gene Model Annotations for Drosophila melanogaster: Impact of High-Throughput Data.</title>
        <authorList>
            <consortium name="FlyBase Consortium"/>
            <person name="Matthews B.B."/>
            <person name="Dos Santos G."/>
            <person name="Crosby M.A."/>
            <person name="Emmert D.B."/>
            <person name="St Pierre S.E."/>
            <person name="Gramates L.S."/>
            <person name="Zhou P."/>
            <person name="Schroeder A.J."/>
            <person name="Falls K."/>
            <person name="Strelets V."/>
            <person name="Russo S.M."/>
            <person name="Gelbart W.M."/>
            <person name="null"/>
        </authorList>
    </citation>
    <scope>NUCLEOTIDE SEQUENCE [LARGE SCALE GENOMIC DNA]</scope>
    <source>
        <strain evidence="3">Berkeley</strain>
    </source>
</reference>
<dbReference type="Proteomes" id="UP000000803">
    <property type="component" value="Chromosome 3R"/>
</dbReference>
<evidence type="ECO:0000313" key="3">
    <source>
        <dbReference type="Proteomes" id="UP000000803"/>
    </source>
</evidence>
<organism evidence="1 3">
    <name type="scientific">Drosophila melanogaster</name>
    <name type="common">Fruit fly</name>
    <dbReference type="NCBI Taxonomy" id="7227"/>
    <lineage>
        <taxon>Eukaryota</taxon>
        <taxon>Metazoa</taxon>
        <taxon>Ecdysozoa</taxon>
        <taxon>Arthropoda</taxon>
        <taxon>Hexapoda</taxon>
        <taxon>Insecta</taxon>
        <taxon>Pterygota</taxon>
        <taxon>Neoptera</taxon>
        <taxon>Endopterygota</taxon>
        <taxon>Diptera</taxon>
        <taxon>Brachycera</taxon>
        <taxon>Muscomorpha</taxon>
        <taxon>Ephydroidea</taxon>
        <taxon>Drosophilidae</taxon>
        <taxon>Drosophila</taxon>
        <taxon>Sophophora</taxon>
    </lineage>
</organism>
<reference evidence="1 3" key="6">
    <citation type="journal article" date="2005" name="PLoS Comput. Biol.">
        <title>Combined evidence annotation of transposable elements in genome sequences.</title>
        <authorList>
            <person name="Quesneville H."/>
            <person name="Bergman C.M."/>
            <person name="Andrieu O."/>
            <person name="Autard D."/>
            <person name="Nouaud D."/>
            <person name="Ashburner M."/>
            <person name="Anxolabehere D."/>
        </authorList>
    </citation>
    <scope>NUCLEOTIDE SEQUENCE [LARGE SCALE GENOMIC DNA]</scope>
    <source>
        <strain evidence="3">Berkeley</strain>
    </source>
</reference>
<reference evidence="1 3" key="8">
    <citation type="journal article" date="2007" name="Science">
        <title>Sequence finishing and mapping of Drosophila melanogaster heterochromatin.</title>
        <authorList>
            <person name="Hoskins R.A."/>
            <person name="Carlson J.W."/>
            <person name="Kennedy C."/>
            <person name="Acevedo D."/>
            <person name="Evans-Holm M."/>
            <person name="Frise E."/>
            <person name="Wan K.H."/>
            <person name="Park S."/>
            <person name="Mendez-Lago M."/>
            <person name="Rossi F."/>
            <person name="Villasante A."/>
            <person name="Dimitri P."/>
            <person name="Karpen G.H."/>
            <person name="Celniker S.E."/>
        </authorList>
    </citation>
    <scope>NUCLEOTIDE SEQUENCE [LARGE SCALE GENOMIC DNA]</scope>
    <source>
        <strain evidence="3">Berkeley</strain>
    </source>
</reference>
<reference evidence="1 3" key="3">
    <citation type="journal article" date="2002" name="Genome Biol.">
        <title>Annotation of the Drosophila melanogaster euchromatic genome: a systematic review.</title>
        <authorList>
            <person name="Misra S."/>
            <person name="Crosby M.A."/>
            <person name="Mungall C.J."/>
            <person name="Matthews B.B."/>
            <person name="Campbell K.S."/>
            <person name="Hradecky P."/>
            <person name="Huang Y."/>
            <person name="Kaminker J.S."/>
            <person name="Millburn G.H."/>
            <person name="Prochnik S.E."/>
            <person name="Smith C.D."/>
            <person name="Tupy J.L."/>
            <person name="Whitfied E.J."/>
            <person name="Bayraktaroglu L."/>
            <person name="Berman B.P."/>
            <person name="Bettencourt B.R."/>
            <person name="Celniker S.E."/>
            <person name="de Grey A.D."/>
            <person name="Drysdale R.A."/>
            <person name="Harris N.L."/>
            <person name="Richter J."/>
            <person name="Russo S."/>
            <person name="Schroeder A.J."/>
            <person name="Shu S.Q."/>
            <person name="Stapleton M."/>
            <person name="Yamada C."/>
            <person name="Ashburner M."/>
            <person name="Gelbart W.M."/>
            <person name="Rubin G.M."/>
            <person name="Lewis S.E."/>
        </authorList>
    </citation>
    <scope>GENOME REANNOTATION</scope>
    <source>
        <strain evidence="3">Berkeley</strain>
    </source>
</reference>
<reference evidence="1 3" key="11">
    <citation type="journal article" date="2015" name="Genome Res.">
        <title>The Release 6 reference sequence of the Drosophila melanogaster genome.</title>
        <authorList>
            <person name="Hoskins R.A."/>
            <person name="Carlson J.W."/>
            <person name="Wan K.H."/>
            <person name="Park S."/>
            <person name="Mendez I."/>
            <person name="Galle S.E."/>
            <person name="Booth B.W."/>
            <person name="Pfeiffer B.D."/>
            <person name="George R.A."/>
            <person name="Svirskas R."/>
            <person name="Krzywinski M."/>
            <person name="Schein J."/>
            <person name="Accardo M.C."/>
            <person name="Damia E."/>
            <person name="Messina G."/>
            <person name="Mendez-Lago M."/>
            <person name="de Pablos B."/>
            <person name="Demakova O.V."/>
            <person name="Andreyeva E.N."/>
            <person name="Boldyreva L.V."/>
            <person name="Marra M."/>
            <person name="Carvalho A.B."/>
            <person name="Dimitri P."/>
            <person name="Villasante A."/>
            <person name="Zhimulev I.F."/>
            <person name="Rubin G.M."/>
            <person name="Karpen G.H."/>
            <person name="Celniker S.E."/>
        </authorList>
    </citation>
    <scope>NUCLEOTIDE SEQUENCE [LARGE SCALE GENOMIC DNA]</scope>
    <source>
        <strain evidence="3">Berkeley</strain>
    </source>
</reference>
<dbReference type="GeneID" id="26067073"/>